<reference evidence="1 2" key="1">
    <citation type="submission" date="2019-04" db="EMBL/GenBank/DDBJ databases">
        <title>The CDC panel for molecular diagnostics of ciprofloxacin resistance and its use for research and clinical development.</title>
        <authorList>
            <person name="Liu H."/>
            <person name="Tang K."/>
            <person name="Pham C."/>
            <person name="Schmerer M."/>
        </authorList>
    </citation>
    <scope>NUCLEOTIDE SEQUENCE [LARGE SCALE GENOMIC DNA]</scope>
    <source>
        <strain evidence="1 2">LRRBGS_0742</strain>
    </source>
</reference>
<feature type="non-terminal residue" evidence="1">
    <location>
        <position position="47"/>
    </location>
</feature>
<dbReference type="AlphaFoldDB" id="A0AAX2TLI5"/>
<name>A0AAX2TLI5_NEIGO</name>
<dbReference type="EMBL" id="SUQX01000344">
    <property type="protein sequence ID" value="TJX00518.1"/>
    <property type="molecule type" value="Genomic_DNA"/>
</dbReference>
<sequence>MAFFSGKSADRAHNLLMTEVFERNRDAILVMSEGKIIACNETAVRFG</sequence>
<accession>A0AAX2TLI5</accession>
<evidence type="ECO:0000313" key="2">
    <source>
        <dbReference type="Proteomes" id="UP000307092"/>
    </source>
</evidence>
<evidence type="ECO:0000313" key="1">
    <source>
        <dbReference type="EMBL" id="TJX00518.1"/>
    </source>
</evidence>
<comment type="caution">
    <text evidence="1">The sequence shown here is derived from an EMBL/GenBank/DDBJ whole genome shotgun (WGS) entry which is preliminary data.</text>
</comment>
<organism evidence="1 2">
    <name type="scientific">Neisseria gonorrhoeae</name>
    <dbReference type="NCBI Taxonomy" id="485"/>
    <lineage>
        <taxon>Bacteria</taxon>
        <taxon>Pseudomonadati</taxon>
        <taxon>Pseudomonadota</taxon>
        <taxon>Betaproteobacteria</taxon>
        <taxon>Neisseriales</taxon>
        <taxon>Neisseriaceae</taxon>
        <taxon>Neisseria</taxon>
    </lineage>
</organism>
<proteinExistence type="predicted"/>
<protein>
    <submittedName>
        <fullName evidence="1">Chemotaxis protein</fullName>
    </submittedName>
</protein>
<gene>
    <name evidence="1" type="ORF">E8M63_14340</name>
</gene>
<dbReference type="Proteomes" id="UP000307092">
    <property type="component" value="Unassembled WGS sequence"/>
</dbReference>